<dbReference type="PANTHER" id="PTHR46111:SF1">
    <property type="entry name" value="RIBOSOMAL RNA SMALL SUBUNIT METHYLTRANSFERASE I"/>
    <property type="match status" value="1"/>
</dbReference>
<sequence>MESGLYIVATPIGHLDDITLRALRILKDVELLAAEDTRHTRKLLQYHGIERSVTTYHEHSSTDAMIEKIRSICDGGGACALVSDAGTPLISDPGYQLVRAAQDAGIRVVPIPGPSATIAAVSAAGLPSDRFLFVGFGPAKDSARRSWLASFAFEAATLIFYEAPHRIVSMLADAVAVYGAEREACICRELTKTFETIRRGTLGELVEFVAQDSNQQRGEFVVLVRGSDQTEADFGEQEQELLGQIAEYAPPKVAAAMVADYLGLKKKPLYEWLLDNKNSVA</sequence>
<dbReference type="GO" id="GO:0070677">
    <property type="term" value="F:rRNA (cytosine-2'-O-)-methyltransferase activity"/>
    <property type="evidence" value="ECO:0007669"/>
    <property type="project" value="UniProtKB-UniRule"/>
</dbReference>
<protein>
    <recommendedName>
        <fullName evidence="1">Ribosomal RNA small subunit methyltransferase I</fullName>
        <ecNumber evidence="1">2.1.1.198</ecNumber>
    </recommendedName>
    <alternativeName>
        <fullName evidence="1">16S rRNA 2'-O-ribose C1402 methyltransferase</fullName>
    </alternativeName>
    <alternativeName>
        <fullName evidence="1">rRNA (cytidine-2'-O-)-methyltransferase RsmI</fullName>
    </alternativeName>
</protein>
<dbReference type="Pfam" id="PF00590">
    <property type="entry name" value="TP_methylase"/>
    <property type="match status" value="1"/>
</dbReference>
<dbReference type="STRING" id="2518989.IMCC3088_1371"/>
<keyword evidence="1" id="KW-0963">Cytoplasm</keyword>
<dbReference type="HAMAP" id="MF_01877">
    <property type="entry name" value="16SrRNA_methyltr_I"/>
    <property type="match status" value="1"/>
</dbReference>
<keyword evidence="1" id="KW-0808">Transferase</keyword>
<comment type="function">
    <text evidence="1">Catalyzes the 2'-O-methylation of the ribose of cytidine 1402 (C1402) in 16S rRNA.</text>
</comment>
<comment type="subcellular location">
    <subcellularLocation>
        <location evidence="1">Cytoplasm</location>
    </subcellularLocation>
</comment>
<dbReference type="OrthoDB" id="9809084at2"/>
<dbReference type="SUPFAM" id="SSF53790">
    <property type="entry name" value="Tetrapyrrole methylase"/>
    <property type="match status" value="1"/>
</dbReference>
<dbReference type="InterPro" id="IPR035996">
    <property type="entry name" value="4pyrrol_Methylase_sf"/>
</dbReference>
<gene>
    <name evidence="1" type="primary">rsmI</name>
    <name evidence="4" type="ORF">IMCC3088_1371</name>
</gene>
<dbReference type="AlphaFoldDB" id="F3L1N1"/>
<comment type="caution">
    <text evidence="4">The sequence shown here is derived from an EMBL/GenBank/DDBJ whole genome shotgun (WGS) entry which is preliminary data.</text>
</comment>
<dbReference type="PROSITE" id="PS01296">
    <property type="entry name" value="RSMI"/>
    <property type="match status" value="1"/>
</dbReference>
<dbReference type="InterPro" id="IPR014777">
    <property type="entry name" value="4pyrrole_Mease_sub1"/>
</dbReference>
<dbReference type="EC" id="2.1.1.198" evidence="1"/>
<evidence type="ECO:0000256" key="1">
    <source>
        <dbReference type="HAMAP-Rule" id="MF_01877"/>
    </source>
</evidence>
<dbReference type="InterPro" id="IPR014776">
    <property type="entry name" value="4pyrrole_Mease_sub2"/>
</dbReference>
<evidence type="ECO:0000313" key="5">
    <source>
        <dbReference type="Proteomes" id="UP000005615"/>
    </source>
</evidence>
<keyword evidence="1" id="KW-0949">S-adenosyl-L-methionine</keyword>
<evidence type="ECO:0000313" key="4">
    <source>
        <dbReference type="EMBL" id="EGG29734.1"/>
    </source>
</evidence>
<feature type="domain" description="RsmI HTH" evidence="3">
    <location>
        <begin position="237"/>
        <end position="277"/>
    </location>
</feature>
<keyword evidence="1" id="KW-0698">rRNA processing</keyword>
<dbReference type="RefSeq" id="WP_009575666.1">
    <property type="nucleotide sequence ID" value="NZ_AEIG01000034.1"/>
</dbReference>
<accession>F3L1N1</accession>
<dbReference type="PIRSF" id="PIRSF005917">
    <property type="entry name" value="MTase_YraL"/>
    <property type="match status" value="1"/>
</dbReference>
<comment type="catalytic activity">
    <reaction evidence="1">
        <text>cytidine(1402) in 16S rRNA + S-adenosyl-L-methionine = 2'-O-methylcytidine(1402) in 16S rRNA + S-adenosyl-L-homocysteine + H(+)</text>
        <dbReference type="Rhea" id="RHEA:42924"/>
        <dbReference type="Rhea" id="RHEA-COMP:10285"/>
        <dbReference type="Rhea" id="RHEA-COMP:10286"/>
        <dbReference type="ChEBI" id="CHEBI:15378"/>
        <dbReference type="ChEBI" id="CHEBI:57856"/>
        <dbReference type="ChEBI" id="CHEBI:59789"/>
        <dbReference type="ChEBI" id="CHEBI:74495"/>
        <dbReference type="ChEBI" id="CHEBI:82748"/>
        <dbReference type="EC" id="2.1.1.198"/>
    </reaction>
</comment>
<comment type="similarity">
    <text evidence="1">Belongs to the methyltransferase superfamily. RsmI family.</text>
</comment>
<dbReference type="Gene3D" id="3.30.950.10">
    <property type="entry name" value="Methyltransferase, Cobalt-precorrin-4 Transmethylase, Domain 2"/>
    <property type="match status" value="1"/>
</dbReference>
<reference evidence="4 5" key="1">
    <citation type="journal article" date="2011" name="J. Bacteriol.">
        <title>Genome sequence of strain IMCC3088, a proteorhodopsin-containing marine bacterium belonging to the OM60/NOR5 clade.</title>
        <authorList>
            <person name="Jang Y."/>
            <person name="Oh H.M."/>
            <person name="Kang I."/>
            <person name="Lee K."/>
            <person name="Yang S.J."/>
            <person name="Cho J.C."/>
        </authorList>
    </citation>
    <scope>NUCLEOTIDE SEQUENCE [LARGE SCALE GENOMIC DNA]</scope>
    <source>
        <strain evidence="4 5">IMCC3088</strain>
    </source>
</reference>
<dbReference type="InterPro" id="IPR018063">
    <property type="entry name" value="SAM_MeTrfase_RsmI_CS"/>
</dbReference>
<dbReference type="InterPro" id="IPR000878">
    <property type="entry name" value="4pyrrol_Mease"/>
</dbReference>
<dbReference type="InterPro" id="IPR008189">
    <property type="entry name" value="rRNA_ssu_MeTfrase_I"/>
</dbReference>
<dbReference type="Proteomes" id="UP000005615">
    <property type="component" value="Unassembled WGS sequence"/>
</dbReference>
<name>F3L1N1_9GAMM</name>
<feature type="domain" description="Tetrapyrrole methylase" evidence="2">
    <location>
        <begin position="5"/>
        <end position="205"/>
    </location>
</feature>
<dbReference type="CDD" id="cd11648">
    <property type="entry name" value="RsmI"/>
    <property type="match status" value="1"/>
</dbReference>
<evidence type="ECO:0000259" key="3">
    <source>
        <dbReference type="Pfam" id="PF23016"/>
    </source>
</evidence>
<dbReference type="InterPro" id="IPR053910">
    <property type="entry name" value="RsmI_HTH"/>
</dbReference>
<dbReference type="Gene3D" id="3.40.1010.10">
    <property type="entry name" value="Cobalt-precorrin-4 Transmethylase, Domain 1"/>
    <property type="match status" value="1"/>
</dbReference>
<organism evidence="4 5">
    <name type="scientific">Aequoribacter fuscus</name>
    <dbReference type="NCBI Taxonomy" id="2518989"/>
    <lineage>
        <taxon>Bacteria</taxon>
        <taxon>Pseudomonadati</taxon>
        <taxon>Pseudomonadota</taxon>
        <taxon>Gammaproteobacteria</taxon>
        <taxon>Cellvibrionales</taxon>
        <taxon>Halieaceae</taxon>
        <taxon>Aequoribacter</taxon>
    </lineage>
</organism>
<keyword evidence="1 4" id="KW-0489">Methyltransferase</keyword>
<evidence type="ECO:0000259" key="2">
    <source>
        <dbReference type="Pfam" id="PF00590"/>
    </source>
</evidence>
<dbReference type="FunFam" id="3.30.950.10:FF:000002">
    <property type="entry name" value="Ribosomal RNA small subunit methyltransferase I"/>
    <property type="match status" value="1"/>
</dbReference>
<dbReference type="PANTHER" id="PTHR46111">
    <property type="entry name" value="RIBOSOMAL RNA SMALL SUBUNIT METHYLTRANSFERASE I"/>
    <property type="match status" value="1"/>
</dbReference>
<proteinExistence type="inferred from homology"/>
<dbReference type="GO" id="GO:0005737">
    <property type="term" value="C:cytoplasm"/>
    <property type="evidence" value="ECO:0007669"/>
    <property type="project" value="UniProtKB-SubCell"/>
</dbReference>
<dbReference type="eggNOG" id="COG0313">
    <property type="taxonomic scope" value="Bacteria"/>
</dbReference>
<dbReference type="NCBIfam" id="TIGR00096">
    <property type="entry name" value="16S rRNA (cytidine(1402)-2'-O)-methyltransferase"/>
    <property type="match status" value="1"/>
</dbReference>
<dbReference type="EMBL" id="AEIG01000034">
    <property type="protein sequence ID" value="EGG29734.1"/>
    <property type="molecule type" value="Genomic_DNA"/>
</dbReference>
<dbReference type="Pfam" id="PF23016">
    <property type="entry name" value="RsmI_C"/>
    <property type="match status" value="1"/>
</dbReference>
<dbReference type="FunFam" id="3.40.1010.10:FF:000007">
    <property type="entry name" value="Ribosomal RNA small subunit methyltransferase I"/>
    <property type="match status" value="1"/>
</dbReference>
<keyword evidence="5" id="KW-1185">Reference proteome</keyword>